<reference evidence="7" key="1">
    <citation type="submission" date="2022-08" db="EMBL/GenBank/DDBJ databases">
        <authorList>
            <person name="Gutierrez-Valencia J."/>
        </authorList>
    </citation>
    <scope>NUCLEOTIDE SEQUENCE</scope>
</reference>
<dbReference type="Gene3D" id="2.10.25.30">
    <property type="entry name" value="EGF-like, alliinase"/>
    <property type="match status" value="1"/>
</dbReference>
<dbReference type="Gene3D" id="3.40.640.10">
    <property type="entry name" value="Type I PLP-dependent aspartate aminotransferase-like (Major domain)"/>
    <property type="match status" value="1"/>
</dbReference>
<evidence type="ECO:0000256" key="2">
    <source>
        <dbReference type="ARBA" id="ARBA00006312"/>
    </source>
</evidence>
<comment type="caution">
    <text evidence="7">The sequence shown here is derived from an EMBL/GenBank/DDBJ whole genome shotgun (WGS) entry which is preliminary data.</text>
</comment>
<comment type="cofactor">
    <cofactor evidence="1">
        <name>pyridoxal 5'-phosphate</name>
        <dbReference type="ChEBI" id="CHEBI:597326"/>
    </cofactor>
</comment>
<keyword evidence="4" id="KW-0808">Transferase</keyword>
<evidence type="ECO:0000256" key="3">
    <source>
        <dbReference type="ARBA" id="ARBA00011738"/>
    </source>
</evidence>
<dbReference type="GO" id="GO:0016846">
    <property type="term" value="F:carbon-sulfur lyase activity"/>
    <property type="evidence" value="ECO:0007669"/>
    <property type="project" value="InterPro"/>
</dbReference>
<dbReference type="InterPro" id="IPR006948">
    <property type="entry name" value="Alliinase_C"/>
</dbReference>
<dbReference type="PANTHER" id="PTHR43795:SF22">
    <property type="entry name" value="TRYPTOPHAN AMINOTRANSFERASE-RELATED PROTEIN 2"/>
    <property type="match status" value="1"/>
</dbReference>
<dbReference type="InterPro" id="IPR050478">
    <property type="entry name" value="Ethylene_sulfur-biosynth"/>
</dbReference>
<feature type="domain" description="Alliinase C-terminal" evidence="6">
    <location>
        <begin position="89"/>
        <end position="454"/>
    </location>
</feature>
<comment type="similarity">
    <text evidence="2">Belongs to the alliinase family.</text>
</comment>
<dbReference type="GO" id="GO:0006520">
    <property type="term" value="P:amino acid metabolic process"/>
    <property type="evidence" value="ECO:0007669"/>
    <property type="project" value="TreeGrafter"/>
</dbReference>
<name>A0AAV0MMI9_9ROSI</name>
<dbReference type="InterPro" id="IPR015422">
    <property type="entry name" value="PyrdxlP-dep_Trfase_small"/>
</dbReference>
<evidence type="ECO:0000313" key="8">
    <source>
        <dbReference type="Proteomes" id="UP001154282"/>
    </source>
</evidence>
<dbReference type="CDD" id="cd00609">
    <property type="entry name" value="AAT_like"/>
    <property type="match status" value="1"/>
</dbReference>
<accession>A0AAV0MMI9</accession>
<organism evidence="7 8">
    <name type="scientific">Linum tenue</name>
    <dbReference type="NCBI Taxonomy" id="586396"/>
    <lineage>
        <taxon>Eukaryota</taxon>
        <taxon>Viridiplantae</taxon>
        <taxon>Streptophyta</taxon>
        <taxon>Embryophyta</taxon>
        <taxon>Tracheophyta</taxon>
        <taxon>Spermatophyta</taxon>
        <taxon>Magnoliopsida</taxon>
        <taxon>eudicotyledons</taxon>
        <taxon>Gunneridae</taxon>
        <taxon>Pentapetalae</taxon>
        <taxon>rosids</taxon>
        <taxon>fabids</taxon>
        <taxon>Malpighiales</taxon>
        <taxon>Linaceae</taxon>
        <taxon>Linum</taxon>
    </lineage>
</organism>
<evidence type="ECO:0000313" key="7">
    <source>
        <dbReference type="EMBL" id="CAI0447517.1"/>
    </source>
</evidence>
<gene>
    <name evidence="7" type="ORF">LITE_LOCUS29432</name>
</gene>
<protein>
    <recommendedName>
        <fullName evidence="6">Alliinase C-terminal domain-containing protein</fullName>
    </recommendedName>
</protein>
<dbReference type="GO" id="GO:0008483">
    <property type="term" value="F:transaminase activity"/>
    <property type="evidence" value="ECO:0007669"/>
    <property type="project" value="UniProtKB-KW"/>
</dbReference>
<evidence type="ECO:0000256" key="5">
    <source>
        <dbReference type="ARBA" id="ARBA00022898"/>
    </source>
</evidence>
<dbReference type="Pfam" id="PF04864">
    <property type="entry name" value="Alliinase_C"/>
    <property type="match status" value="1"/>
</dbReference>
<dbReference type="PANTHER" id="PTHR43795">
    <property type="entry name" value="BIFUNCTIONAL ASPARTATE AMINOTRANSFERASE AND GLUTAMATE/ASPARTATE-PREPHENATE AMINOTRANSFERASE-RELATED"/>
    <property type="match status" value="1"/>
</dbReference>
<evidence type="ECO:0000256" key="4">
    <source>
        <dbReference type="ARBA" id="ARBA00022576"/>
    </source>
</evidence>
<dbReference type="Gene3D" id="3.90.1150.10">
    <property type="entry name" value="Aspartate Aminotransferase, domain 1"/>
    <property type="match status" value="1"/>
</dbReference>
<dbReference type="SUPFAM" id="SSF53383">
    <property type="entry name" value="PLP-dependent transferases"/>
    <property type="match status" value="1"/>
</dbReference>
<proteinExistence type="inferred from homology"/>
<dbReference type="AlphaFoldDB" id="A0AAV0MMI9"/>
<evidence type="ECO:0000259" key="6">
    <source>
        <dbReference type="Pfam" id="PF04864"/>
    </source>
</evidence>
<keyword evidence="5" id="KW-0663">Pyridoxal phosphate</keyword>
<keyword evidence="4" id="KW-0032">Aminotransferase</keyword>
<dbReference type="InterPro" id="IPR015421">
    <property type="entry name" value="PyrdxlP-dep_Trfase_major"/>
</dbReference>
<sequence length="455" mass="49730">MGGGSLNVFSARHLLVASLALNASLLFRVYIGGFSPALDLLSLCSLSVSKGFEAAAPDADAAASPAAVSVLASSSKTAEHRLVDHGRIINLDHGDPTMYEKFWQGTGDRATIVIPGWQSTSYFSDPGNLCWFLEPELGRQIVRLHGIVGNAVTDGRHIVVGTGSTQLFLAVLYALCPQNVTDPVSVVSMAPFYSSYPTTTDCLRSGLYRWAGDAASFDGGDGPFVELVTSPNNPDGFLRDPVVNRSGGVLVHDFAYYWPQYTAMTSPPADHDITLFTVSKSTGHAGIRIGWALVKDADVARKMTKFIELNSIGVSKDSQLRAAKIMKVVSDAEEEGSNQGDAPPAAAHSLFEFGFENMEERWRLLREAVKQSGLFSLPDYPAQFCNFNRRSFGNQPAFAWLKCEGEIEDCEGFFREKKILTRSGVHFGDSPKYVRISMLDRDDNYLAFIKRLRSL</sequence>
<keyword evidence="8" id="KW-1185">Reference proteome</keyword>
<dbReference type="InterPro" id="IPR037029">
    <property type="entry name" value="Alliinase_N_sf"/>
</dbReference>
<comment type="subunit">
    <text evidence="3">Homodimer.</text>
</comment>
<dbReference type="Proteomes" id="UP001154282">
    <property type="component" value="Unassembled WGS sequence"/>
</dbReference>
<dbReference type="EMBL" id="CAMGYJ010000007">
    <property type="protein sequence ID" value="CAI0447517.1"/>
    <property type="molecule type" value="Genomic_DNA"/>
</dbReference>
<dbReference type="InterPro" id="IPR015424">
    <property type="entry name" value="PyrdxlP-dep_Trfase"/>
</dbReference>
<evidence type="ECO:0000256" key="1">
    <source>
        <dbReference type="ARBA" id="ARBA00001933"/>
    </source>
</evidence>